<name>A0A5B0EIK9_9MICC</name>
<feature type="domain" description="WsaF C-terminal" evidence="2">
    <location>
        <begin position="221"/>
        <end position="341"/>
    </location>
</feature>
<dbReference type="Proteomes" id="UP000323856">
    <property type="component" value="Unassembled WGS sequence"/>
</dbReference>
<dbReference type="InterPro" id="IPR048510">
    <property type="entry name" value="WsaF_N"/>
</dbReference>
<dbReference type="Pfam" id="PF21374">
    <property type="entry name" value="WsaF_N"/>
    <property type="match status" value="1"/>
</dbReference>
<dbReference type="GO" id="GO:0030247">
    <property type="term" value="F:polysaccharide binding"/>
    <property type="evidence" value="ECO:0007669"/>
    <property type="project" value="InterPro"/>
</dbReference>
<evidence type="ECO:0000259" key="2">
    <source>
        <dbReference type="Pfam" id="PF22772"/>
    </source>
</evidence>
<dbReference type="SUPFAM" id="SSF53756">
    <property type="entry name" value="UDP-Glycosyltransferase/glycogen phosphorylase"/>
    <property type="match status" value="1"/>
</dbReference>
<sequence length="406" mass="44889">MSMKFARLAGDRLGWAELDFPLRPEDIHSLETGNSVQAIPEVKNKLCVAWVCAPPGAGSGGHTTLFRMVQAMEARGHECTLLLYERDSDDVARYEQLIRSNWPAMKARISSATTDTGDFDAVVASSWVTAHVVASRFANTTRPFYFIQDYEPYFYPRGYLYALAAMTYQFGFANIALGEMVANELRTRNGVDPDLVVPFGCDRDVYRTIARPTGGSPRRGVVYYAKQSADRRGYLLAKAALERFHELCPDQEIHIIGDEIRGWTTPVTNHGSMRPAELNLLYNDTIAGLAMSFTNVSLVPGELLAAGNIPVLNADSDVKLDMDSAEVIWAAPHPEELARALAEVVDRSDIDFYAQRAAAGAPIGWAQTQAEVARFIEGRSKEAAPHTFKDTLETEGSSETRWFGHV</sequence>
<feature type="domain" description="WsaF N-terminal" evidence="1">
    <location>
        <begin position="117"/>
        <end position="177"/>
    </location>
</feature>
<dbReference type="Pfam" id="PF22772">
    <property type="entry name" value="WsaF_C"/>
    <property type="match status" value="1"/>
</dbReference>
<accession>A0A5B0EIK9</accession>
<dbReference type="EMBL" id="VOBL01000006">
    <property type="protein sequence ID" value="KAA0977550.1"/>
    <property type="molecule type" value="Genomic_DNA"/>
</dbReference>
<gene>
    <name evidence="3" type="ORF">FQ154_07455</name>
</gene>
<dbReference type="OrthoDB" id="7615426at2"/>
<organism evidence="3 4">
    <name type="scientific">Paeniglutamicibacter gangotriensis</name>
    <dbReference type="NCBI Taxonomy" id="254787"/>
    <lineage>
        <taxon>Bacteria</taxon>
        <taxon>Bacillati</taxon>
        <taxon>Actinomycetota</taxon>
        <taxon>Actinomycetes</taxon>
        <taxon>Micrococcales</taxon>
        <taxon>Micrococcaceae</taxon>
        <taxon>Paeniglutamicibacter</taxon>
    </lineage>
</organism>
<evidence type="ECO:0000313" key="4">
    <source>
        <dbReference type="Proteomes" id="UP000323856"/>
    </source>
</evidence>
<comment type="caution">
    <text evidence="3">The sequence shown here is derived from an EMBL/GenBank/DDBJ whole genome shotgun (WGS) entry which is preliminary data.</text>
</comment>
<reference evidence="3 4" key="1">
    <citation type="submission" date="2019-07" db="EMBL/GenBank/DDBJ databases">
        <title>Analysis of the biochemical properties, biological activity and biotechnological potential of siderophores and biosurfactants produced by Antarctic psychrotolerant bacteria.</title>
        <authorList>
            <person name="Styczynski M."/>
            <person name="Krucon T."/>
            <person name="Decewicz P."/>
            <person name="Dziewit L."/>
        </authorList>
    </citation>
    <scope>NUCLEOTIDE SEQUENCE [LARGE SCALE GENOMIC DNA]</scope>
    <source>
        <strain evidence="3 4">ANT_H27</strain>
    </source>
</reference>
<dbReference type="InterPro" id="IPR055050">
    <property type="entry name" value="WsaF_C"/>
</dbReference>
<protein>
    <submittedName>
        <fullName evidence="3">Glycosyltransferase family 4 protein</fullName>
    </submittedName>
</protein>
<dbReference type="Gene3D" id="3.40.50.2000">
    <property type="entry name" value="Glycogen Phosphorylase B"/>
    <property type="match status" value="1"/>
</dbReference>
<evidence type="ECO:0000313" key="3">
    <source>
        <dbReference type="EMBL" id="KAA0977550.1"/>
    </source>
</evidence>
<dbReference type="GO" id="GO:0016740">
    <property type="term" value="F:transferase activity"/>
    <property type="evidence" value="ECO:0007669"/>
    <property type="project" value="UniProtKB-KW"/>
</dbReference>
<dbReference type="AlphaFoldDB" id="A0A5B0EIK9"/>
<dbReference type="Gene3D" id="3.40.50.11090">
    <property type="match status" value="1"/>
</dbReference>
<keyword evidence="3" id="KW-0808">Transferase</keyword>
<evidence type="ECO:0000259" key="1">
    <source>
        <dbReference type="Pfam" id="PF21374"/>
    </source>
</evidence>
<proteinExistence type="predicted"/>